<dbReference type="Proteomes" id="UP000199600">
    <property type="component" value="Unassembled WGS sequence"/>
</dbReference>
<sequence>MNSQLRVSELWDSYYMEAPERQRQCVEHWWS</sequence>
<accession>A0A1A8XWD8</accession>
<organism evidence="1 2">
    <name type="scientific">Candidatus Propionivibrio aalborgensis</name>
    <dbReference type="NCBI Taxonomy" id="1860101"/>
    <lineage>
        <taxon>Bacteria</taxon>
        <taxon>Pseudomonadati</taxon>
        <taxon>Pseudomonadota</taxon>
        <taxon>Betaproteobacteria</taxon>
        <taxon>Rhodocyclales</taxon>
        <taxon>Rhodocyclaceae</taxon>
        <taxon>Propionivibrio</taxon>
    </lineage>
</organism>
<dbReference type="EMBL" id="FLQY01000246">
    <property type="protein sequence ID" value="SBT09319.1"/>
    <property type="molecule type" value="Genomic_DNA"/>
</dbReference>
<keyword evidence="2" id="KW-1185">Reference proteome</keyword>
<protein>
    <submittedName>
        <fullName evidence="1">Uncharacterized protein</fullName>
    </submittedName>
</protein>
<evidence type="ECO:0000313" key="2">
    <source>
        <dbReference type="Proteomes" id="UP000199600"/>
    </source>
</evidence>
<proteinExistence type="predicted"/>
<name>A0A1A8XWD8_9RHOO</name>
<gene>
    <name evidence="1" type="ORF">PROAA_320014</name>
</gene>
<dbReference type="AlphaFoldDB" id="A0A1A8XWD8"/>
<reference evidence="1 2" key="1">
    <citation type="submission" date="2016-06" db="EMBL/GenBank/DDBJ databases">
        <authorList>
            <person name="Kjaerup R.B."/>
            <person name="Dalgaard T.S."/>
            <person name="Juul-Madsen H.R."/>
        </authorList>
    </citation>
    <scope>NUCLEOTIDE SEQUENCE [LARGE SCALE GENOMIC DNA]</scope>
    <source>
        <strain evidence="1">2</strain>
    </source>
</reference>
<evidence type="ECO:0000313" key="1">
    <source>
        <dbReference type="EMBL" id="SBT09319.1"/>
    </source>
</evidence>